<organism evidence="1 2">
    <name type="scientific">[Mycobacterium] wendilense</name>
    <dbReference type="NCBI Taxonomy" id="3064284"/>
    <lineage>
        <taxon>Bacteria</taxon>
        <taxon>Bacillati</taxon>
        <taxon>Actinomycetota</taxon>
        <taxon>Actinomycetes</taxon>
        <taxon>Mycobacteriales</taxon>
        <taxon>Mycobacteriaceae</taxon>
        <taxon>Mycolicibacter</taxon>
    </lineage>
</organism>
<proteinExistence type="predicted"/>
<dbReference type="EMBL" id="OY726395">
    <property type="protein sequence ID" value="CAJ1581853.1"/>
    <property type="molecule type" value="Genomic_DNA"/>
</dbReference>
<dbReference type="RefSeq" id="WP_316516085.1">
    <property type="nucleotide sequence ID" value="NZ_OY726395.1"/>
</dbReference>
<evidence type="ECO:0000313" key="1">
    <source>
        <dbReference type="EMBL" id="CAJ1581853.1"/>
    </source>
</evidence>
<evidence type="ECO:0000313" key="2">
    <source>
        <dbReference type="Proteomes" id="UP001190466"/>
    </source>
</evidence>
<accession>A0ABN9P407</accession>
<reference evidence="1 2" key="1">
    <citation type="submission" date="2023-08" db="EMBL/GenBank/DDBJ databases">
        <authorList>
            <person name="Folkvardsen B D."/>
            <person name="Norman A."/>
        </authorList>
    </citation>
    <scope>NUCLEOTIDE SEQUENCE [LARGE SCALE GENOMIC DNA]</scope>
    <source>
        <strain evidence="1 2">Mu0050</strain>
    </source>
</reference>
<name>A0ABN9P407_9MYCO</name>
<keyword evidence="2" id="KW-1185">Reference proteome</keyword>
<gene>
    <name evidence="1" type="ORF">MU0050_001762</name>
</gene>
<sequence length="140" mass="15578">MSGHDEVADSLYSALSRTRIPAENHEFIRQITAAVGVVEFRAMAVDSDKPYVRATRRDGLPALHIHYGFTNGFVSEDEIVRVAGNGVPREQSSRKGTWYVTHPTTRVGPRNDRARDVRRNAEFCGCGMQRSVSGVRSICD</sequence>
<dbReference type="Proteomes" id="UP001190466">
    <property type="component" value="Chromosome"/>
</dbReference>
<protein>
    <submittedName>
        <fullName evidence="1">Uncharacterized protein</fullName>
    </submittedName>
</protein>